<proteinExistence type="inferred from homology"/>
<dbReference type="NCBIfam" id="NF005932">
    <property type="entry name" value="PRK07956.1"/>
    <property type="match status" value="1"/>
</dbReference>
<feature type="binding site" evidence="12">
    <location>
        <position position="439"/>
    </location>
    <ligand>
        <name>Zn(2+)</name>
        <dbReference type="ChEBI" id="CHEBI:29105"/>
    </ligand>
</feature>
<dbReference type="Gene3D" id="6.20.10.30">
    <property type="match status" value="1"/>
</dbReference>
<accession>A0AAW3MY34</accession>
<dbReference type="InterPro" id="IPR013839">
    <property type="entry name" value="DNAligase_adenylation"/>
</dbReference>
<dbReference type="InterPro" id="IPR041663">
    <property type="entry name" value="DisA/LigA_HHH"/>
</dbReference>
<dbReference type="GO" id="GO:0003677">
    <property type="term" value="F:DNA binding"/>
    <property type="evidence" value="ECO:0007669"/>
    <property type="project" value="InterPro"/>
</dbReference>
<evidence type="ECO:0000256" key="10">
    <source>
        <dbReference type="ARBA" id="ARBA00023211"/>
    </source>
</evidence>
<dbReference type="Pfam" id="PF03120">
    <property type="entry name" value="OB_DNA_ligase"/>
    <property type="match status" value="1"/>
</dbReference>
<feature type="binding site" evidence="12">
    <location>
        <begin position="37"/>
        <end position="41"/>
    </location>
    <ligand>
        <name>NAD(+)</name>
        <dbReference type="ChEBI" id="CHEBI:57540"/>
    </ligand>
</feature>
<keyword evidence="9 12" id="KW-0234">DNA repair</keyword>
<dbReference type="InterPro" id="IPR010994">
    <property type="entry name" value="RuvA_2-like"/>
</dbReference>
<dbReference type="Gene3D" id="3.40.50.10190">
    <property type="entry name" value="BRCT domain"/>
    <property type="match status" value="1"/>
</dbReference>
<comment type="cofactor">
    <cofactor evidence="12">
        <name>Mg(2+)</name>
        <dbReference type="ChEBI" id="CHEBI:18420"/>
    </cofactor>
    <cofactor evidence="12">
        <name>Mn(2+)</name>
        <dbReference type="ChEBI" id="CHEBI:29035"/>
    </cofactor>
</comment>
<dbReference type="InterPro" id="IPR013840">
    <property type="entry name" value="DNAligase_N"/>
</dbReference>
<feature type="binding site" evidence="12">
    <location>
        <position position="142"/>
    </location>
    <ligand>
        <name>NAD(+)</name>
        <dbReference type="ChEBI" id="CHEBI:57540"/>
    </ligand>
</feature>
<evidence type="ECO:0000256" key="5">
    <source>
        <dbReference type="ARBA" id="ARBA00022763"/>
    </source>
</evidence>
<feature type="binding site" evidence="12">
    <location>
        <begin position="86"/>
        <end position="87"/>
    </location>
    <ligand>
        <name>NAD(+)</name>
        <dbReference type="ChEBI" id="CHEBI:57540"/>
    </ligand>
</feature>
<feature type="active site" description="N6-AMP-lysine intermediate" evidence="12">
    <location>
        <position position="121"/>
    </location>
</feature>
<dbReference type="EC" id="6.5.1.2" evidence="12"/>
<keyword evidence="2 12" id="KW-0436">Ligase</keyword>
<dbReference type="CDD" id="cd00114">
    <property type="entry name" value="LIGANc"/>
    <property type="match status" value="1"/>
</dbReference>
<keyword evidence="8 12" id="KW-0520">NAD</keyword>
<name>A0AAW3MY34_9BURK</name>
<evidence type="ECO:0000256" key="6">
    <source>
        <dbReference type="ARBA" id="ARBA00022833"/>
    </source>
</evidence>
<dbReference type="SUPFAM" id="SSF47781">
    <property type="entry name" value="RuvA domain 2-like"/>
    <property type="match status" value="1"/>
</dbReference>
<comment type="function">
    <text evidence="1 12">DNA ligase that catalyzes the formation of phosphodiester linkages between 5'-phosphoryl and 3'-hydroxyl groups in double-stranded DNA using NAD as a coenzyme and as the energy source for the reaction. It is essential for DNA replication and repair of damaged DNA.</text>
</comment>
<dbReference type="InterPro" id="IPR012340">
    <property type="entry name" value="NA-bd_OB-fold"/>
</dbReference>
<dbReference type="AlphaFoldDB" id="A0AAW3MY34"/>
<dbReference type="SUPFAM" id="SSF52113">
    <property type="entry name" value="BRCT domain"/>
    <property type="match status" value="1"/>
</dbReference>
<evidence type="ECO:0000313" key="15">
    <source>
        <dbReference type="Proteomes" id="UP000056453"/>
    </source>
</evidence>
<dbReference type="PANTHER" id="PTHR23389:SF9">
    <property type="entry name" value="DNA LIGASE"/>
    <property type="match status" value="1"/>
</dbReference>
<dbReference type="RefSeq" id="WP_059925114.1">
    <property type="nucleotide sequence ID" value="NZ_LPBG01000047.1"/>
</dbReference>
<evidence type="ECO:0000256" key="1">
    <source>
        <dbReference type="ARBA" id="ARBA00004067"/>
    </source>
</evidence>
<dbReference type="SUPFAM" id="SSF50249">
    <property type="entry name" value="Nucleic acid-binding proteins"/>
    <property type="match status" value="1"/>
</dbReference>
<dbReference type="PROSITE" id="PS50172">
    <property type="entry name" value="BRCT"/>
    <property type="match status" value="1"/>
</dbReference>
<evidence type="ECO:0000256" key="11">
    <source>
        <dbReference type="ARBA" id="ARBA00034005"/>
    </source>
</evidence>
<evidence type="ECO:0000256" key="9">
    <source>
        <dbReference type="ARBA" id="ARBA00023204"/>
    </source>
</evidence>
<keyword evidence="3 12" id="KW-0235">DNA replication</keyword>
<feature type="binding site" evidence="12">
    <location>
        <position position="316"/>
    </location>
    <ligand>
        <name>NAD(+)</name>
        <dbReference type="ChEBI" id="CHEBI:57540"/>
    </ligand>
</feature>
<dbReference type="GO" id="GO:0006260">
    <property type="term" value="P:DNA replication"/>
    <property type="evidence" value="ECO:0007669"/>
    <property type="project" value="UniProtKB-KW"/>
</dbReference>
<dbReference type="Gene3D" id="1.10.287.610">
    <property type="entry name" value="Helix hairpin bin"/>
    <property type="match status" value="1"/>
</dbReference>
<dbReference type="InterPro" id="IPR036420">
    <property type="entry name" value="BRCT_dom_sf"/>
</dbReference>
<dbReference type="Gene3D" id="1.10.150.20">
    <property type="entry name" value="5' to 3' exonuclease, C-terminal subdomain"/>
    <property type="match status" value="2"/>
</dbReference>
<dbReference type="CDD" id="cd17748">
    <property type="entry name" value="BRCT_DNA_ligase_like"/>
    <property type="match status" value="1"/>
</dbReference>
<dbReference type="SMART" id="SM00278">
    <property type="entry name" value="HhH1"/>
    <property type="match status" value="2"/>
</dbReference>
<feature type="binding site" evidence="12">
    <location>
        <position position="414"/>
    </location>
    <ligand>
        <name>Zn(2+)</name>
        <dbReference type="ChEBI" id="CHEBI:29105"/>
    </ligand>
</feature>
<keyword evidence="15" id="KW-1185">Reference proteome</keyword>
<keyword evidence="6 12" id="KW-0862">Zinc</keyword>
<evidence type="ECO:0000256" key="12">
    <source>
        <dbReference type="HAMAP-Rule" id="MF_01588"/>
    </source>
</evidence>
<sequence>MSTVLDESLETRYQSLKQRVAALSHAYHVDDAPLESDAVYDGLFRSLQELEAEHPHLVTPDSPTQRVGGEPLKSLPTVRHNVPMLSIDNSMDAEAAEAFVRSVAEELGVSPDSLEFTREPKYDGLSCGLRYVDGLFVQAVTRGDGEEGEDVTAQVRTIKSVPLRLSKPVTGEVRGEVLMAKADFERLNERQRAAGEKEYANPRNAAAGSLRVLDPKITASRRLSFYAYQIVDARGHGFDGQDDTLEGLKRFGFKVSPLATVVKGVQGVLESFKEVAEVRDDLPFDIDGVVYKLAKFRQQEVLGWNNRTPRFATAYKFPAQERPTTLEAIDIQVGRTGKLTPVGRLTPVHVGGVKVTNVTLHNEHQVNNIKGVRVGDTVVVRRAGDVIPEIVRPLLELRPETTVEFKMPEHCPTCGSAVKFIEGSEEGMGEHYCTGGTACPDQRLFRLAHFGSRGGMDIEGLGEGSVKDLLAAGLIEKASDLYTLDAAKVAEMDGWGTTSAAKLAAGIEASIGRPLRRFIFALGIESVGEGTAKRLAQHFGNWEDFCTATEAELLSVEDIGPITARSIIAAFEDEHFGPEMDLLAQLAKPVEEAKKAEGPLTGKTVVVTGTLPTLSREGAKALVEKLGGKASDSVSKKTYALVAGEGAGSKMTKAKEAGVPVYDESWLLALDSTAEEI</sequence>
<dbReference type="PANTHER" id="PTHR23389">
    <property type="entry name" value="CHROMOSOME TRANSMISSION FIDELITY FACTOR 18"/>
    <property type="match status" value="1"/>
</dbReference>
<evidence type="ECO:0000256" key="4">
    <source>
        <dbReference type="ARBA" id="ARBA00022723"/>
    </source>
</evidence>
<dbReference type="SMART" id="SM00532">
    <property type="entry name" value="LIGANc"/>
    <property type="match status" value="1"/>
</dbReference>
<dbReference type="GO" id="GO:0006281">
    <property type="term" value="P:DNA repair"/>
    <property type="evidence" value="ECO:0007669"/>
    <property type="project" value="UniProtKB-KW"/>
</dbReference>
<evidence type="ECO:0000256" key="3">
    <source>
        <dbReference type="ARBA" id="ARBA00022705"/>
    </source>
</evidence>
<comment type="catalytic activity">
    <reaction evidence="11 12">
        <text>NAD(+) + (deoxyribonucleotide)n-3'-hydroxyl + 5'-phospho-(deoxyribonucleotide)m = (deoxyribonucleotide)n+m + AMP + beta-nicotinamide D-nucleotide.</text>
        <dbReference type="EC" id="6.5.1.2"/>
    </reaction>
</comment>
<dbReference type="Gene3D" id="2.40.50.140">
    <property type="entry name" value="Nucleic acid-binding proteins"/>
    <property type="match status" value="1"/>
</dbReference>
<dbReference type="EMBL" id="LPBJ01000047">
    <property type="protein sequence ID" value="KVP98106.1"/>
    <property type="molecule type" value="Genomic_DNA"/>
</dbReference>
<feature type="binding site" evidence="12">
    <location>
        <position position="411"/>
    </location>
    <ligand>
        <name>Zn(2+)</name>
        <dbReference type="ChEBI" id="CHEBI:29105"/>
    </ligand>
</feature>
<dbReference type="Pfam" id="PF01653">
    <property type="entry name" value="DNA_ligase_aden"/>
    <property type="match status" value="1"/>
</dbReference>
<protein>
    <recommendedName>
        <fullName evidence="12">DNA ligase</fullName>
        <ecNumber evidence="12">6.5.1.2</ecNumber>
    </recommendedName>
    <alternativeName>
        <fullName evidence="12">Polydeoxyribonucleotide synthase [NAD(+)]</fullName>
    </alternativeName>
</protein>
<reference evidence="14 15" key="1">
    <citation type="submission" date="2015-11" db="EMBL/GenBank/DDBJ databases">
        <title>Expanding the genomic diversity of Burkholderia species for the development of highly accurate diagnostics.</title>
        <authorList>
            <person name="Sahl J."/>
            <person name="Keim P."/>
            <person name="Wagner D."/>
        </authorList>
    </citation>
    <scope>NUCLEOTIDE SEQUENCE [LARGE SCALE GENOMIC DNA]</scope>
    <source>
        <strain evidence="14 15">MSMB1808WGS</strain>
    </source>
</reference>
<dbReference type="GO" id="GO:0046872">
    <property type="term" value="F:metal ion binding"/>
    <property type="evidence" value="ECO:0007669"/>
    <property type="project" value="UniProtKB-KW"/>
</dbReference>
<feature type="binding site" evidence="12">
    <location>
        <position position="292"/>
    </location>
    <ligand>
        <name>NAD(+)</name>
        <dbReference type="ChEBI" id="CHEBI:57540"/>
    </ligand>
</feature>
<dbReference type="SMART" id="SM00292">
    <property type="entry name" value="BRCT"/>
    <property type="match status" value="1"/>
</dbReference>
<keyword evidence="5 12" id="KW-0227">DNA damage</keyword>
<dbReference type="InterPro" id="IPR033136">
    <property type="entry name" value="DNA_ligase_CS"/>
</dbReference>
<feature type="binding site" evidence="12">
    <location>
        <position position="176"/>
    </location>
    <ligand>
        <name>NAD(+)</name>
        <dbReference type="ChEBI" id="CHEBI:57540"/>
    </ligand>
</feature>
<dbReference type="Proteomes" id="UP000056453">
    <property type="component" value="Unassembled WGS sequence"/>
</dbReference>
<feature type="binding site" evidence="12">
    <location>
        <position position="119"/>
    </location>
    <ligand>
        <name>NAD(+)</name>
        <dbReference type="ChEBI" id="CHEBI:57540"/>
    </ligand>
</feature>
<dbReference type="PIRSF" id="PIRSF001604">
    <property type="entry name" value="LigA"/>
    <property type="match status" value="1"/>
</dbReference>
<comment type="similarity">
    <text evidence="12">Belongs to the NAD-dependent DNA ligase family. LigA subfamily.</text>
</comment>
<dbReference type="Gene3D" id="3.30.470.30">
    <property type="entry name" value="DNA ligase/mRNA capping enzyme"/>
    <property type="match status" value="1"/>
</dbReference>
<dbReference type="HAMAP" id="MF_01588">
    <property type="entry name" value="DNA_ligase_A"/>
    <property type="match status" value="1"/>
</dbReference>
<dbReference type="InterPro" id="IPR004150">
    <property type="entry name" value="NAD_DNA_ligase_OB"/>
</dbReference>
<dbReference type="Pfam" id="PF12826">
    <property type="entry name" value="HHH_2"/>
    <property type="match status" value="1"/>
</dbReference>
<dbReference type="NCBIfam" id="TIGR00575">
    <property type="entry name" value="dnlj"/>
    <property type="match status" value="1"/>
</dbReference>
<keyword evidence="4 12" id="KW-0479">Metal-binding</keyword>
<dbReference type="PROSITE" id="PS01056">
    <property type="entry name" value="DNA_LIGASE_N2"/>
    <property type="match status" value="1"/>
</dbReference>
<dbReference type="InterPro" id="IPR003583">
    <property type="entry name" value="Hlx-hairpin-Hlx_DNA-bd_motif"/>
</dbReference>
<comment type="caution">
    <text evidence="14">The sequence shown here is derived from an EMBL/GenBank/DDBJ whole genome shotgun (WGS) entry which is preliminary data.</text>
</comment>
<evidence type="ECO:0000313" key="14">
    <source>
        <dbReference type="EMBL" id="KVP98106.1"/>
    </source>
</evidence>
<feature type="domain" description="BRCT" evidence="13">
    <location>
        <begin position="595"/>
        <end position="668"/>
    </location>
</feature>
<dbReference type="InterPro" id="IPR001357">
    <property type="entry name" value="BRCT_dom"/>
</dbReference>
<evidence type="ECO:0000256" key="7">
    <source>
        <dbReference type="ARBA" id="ARBA00022842"/>
    </source>
</evidence>
<keyword evidence="7 12" id="KW-0460">Magnesium</keyword>
<dbReference type="InterPro" id="IPR001679">
    <property type="entry name" value="DNA_ligase"/>
</dbReference>
<evidence type="ECO:0000259" key="13">
    <source>
        <dbReference type="PROSITE" id="PS50172"/>
    </source>
</evidence>
<evidence type="ECO:0000256" key="2">
    <source>
        <dbReference type="ARBA" id="ARBA00022598"/>
    </source>
</evidence>
<dbReference type="GO" id="GO:0003911">
    <property type="term" value="F:DNA ligase (NAD+) activity"/>
    <property type="evidence" value="ECO:0007669"/>
    <property type="project" value="UniProtKB-UniRule"/>
</dbReference>
<evidence type="ECO:0000256" key="8">
    <source>
        <dbReference type="ARBA" id="ARBA00023027"/>
    </source>
</evidence>
<gene>
    <name evidence="12" type="primary">ligA</name>
    <name evidence="14" type="ORF">WJ96_05920</name>
</gene>
<dbReference type="SUPFAM" id="SSF56091">
    <property type="entry name" value="DNA ligase/mRNA capping enzyme, catalytic domain"/>
    <property type="match status" value="1"/>
</dbReference>
<feature type="binding site" evidence="12">
    <location>
        <position position="433"/>
    </location>
    <ligand>
        <name>Zn(2+)</name>
        <dbReference type="ChEBI" id="CHEBI:29105"/>
    </ligand>
</feature>
<keyword evidence="10 12" id="KW-0464">Manganese</keyword>
<organism evidence="14 15">
    <name type="scientific">Burkholderia ubonensis</name>
    <dbReference type="NCBI Taxonomy" id="101571"/>
    <lineage>
        <taxon>Bacteria</taxon>
        <taxon>Pseudomonadati</taxon>
        <taxon>Pseudomonadota</taxon>
        <taxon>Betaproteobacteria</taxon>
        <taxon>Burkholderiales</taxon>
        <taxon>Burkholderiaceae</taxon>
        <taxon>Burkholderia</taxon>
        <taxon>Burkholderia cepacia complex</taxon>
    </lineage>
</organism>
<dbReference type="Pfam" id="PF00533">
    <property type="entry name" value="BRCT"/>
    <property type="match status" value="1"/>
</dbReference>